<comment type="caution">
    <text evidence="1">The sequence shown here is derived from an EMBL/GenBank/DDBJ whole genome shotgun (WGS) entry which is preliminary data.</text>
</comment>
<reference evidence="1 2" key="1">
    <citation type="submission" date="2016-08" db="EMBL/GenBank/DDBJ databases">
        <title>Draft genome sequence of allopolyploid Zygosaccharomyces rouxii.</title>
        <authorList>
            <person name="Watanabe J."/>
            <person name="Uehara K."/>
            <person name="Mogi Y."/>
            <person name="Tsukioka Y."/>
        </authorList>
    </citation>
    <scope>NUCLEOTIDE SEQUENCE [LARGE SCALE GENOMIC DNA]</scope>
    <source>
        <strain evidence="1 2">NBRC 110957</strain>
    </source>
</reference>
<evidence type="ECO:0008006" key="3">
    <source>
        <dbReference type="Google" id="ProtNLM"/>
    </source>
</evidence>
<sequence>MLRNWNCFRPSFVRFIGDLSSRKETVESSFQKAIGFLETVKIGDIVRPNSLQAIQLLKVINSVQDGHEMRKLRNRMKKQFGHNYHLIYPRLRQLSSDPLRLQMALFRNAGRRQYDSFVQYLLSILNRKDLIDTDKRQKLYDTITFQHEMFPGMNANSAMILPDEVHKWFWDRVPREESFNHYYFLIKNDVYLSWPRHSWKFVKRMMQGSELELQLASFQLFLYRENHQSIFLQKFHKLYSFHAMLLILHRVFNANDLRFAKVYVAALLRNMETKEPSELSFLRFNNFLLYYLSQTGDIELFFQAFSVELQFLKNTSTTRTSLKILHRPLLFVLKLLRRQGYHEEFFTILSVLQKLSLGQSQVFKKLAFTELIALLRSFNDCKLTTQYVMSAFDRESTGLLLNQLGLWNATFHGHATVLSDHELRSEIDSLESLLPSSMSLEEPIMAIMTELYRLVLSTNAKVLNTEQYKDLLMNLYGNYTRVLQNGLFAYPRHDTGILNVFLYHARYKLGDCRLSFALLQDFYASGLARNLRVTSNKCPFSIVVYQNNEITQAEINQLLILMHDAKIPVHFHFCTSMVLRYLQLNNREEAYAWYQRILHAGFKVEHRLLITAIRDNGWEYPVGFDETLVETLDNDDGSMVQDDAFFLEEEDGDTASSIQDNQGNKASLQHIIGLLKTL</sequence>
<dbReference type="OrthoDB" id="4064138at2759"/>
<dbReference type="EMBL" id="BDGX01000032">
    <property type="protein sequence ID" value="GAV51716.1"/>
    <property type="molecule type" value="Genomic_DNA"/>
</dbReference>
<dbReference type="AlphaFoldDB" id="A0A1Q3A7K7"/>
<organism evidence="1 2">
    <name type="scientific">Zygosaccharomyces rouxii</name>
    <dbReference type="NCBI Taxonomy" id="4956"/>
    <lineage>
        <taxon>Eukaryota</taxon>
        <taxon>Fungi</taxon>
        <taxon>Dikarya</taxon>
        <taxon>Ascomycota</taxon>
        <taxon>Saccharomycotina</taxon>
        <taxon>Saccharomycetes</taxon>
        <taxon>Saccharomycetales</taxon>
        <taxon>Saccharomycetaceae</taxon>
        <taxon>Zygosaccharomyces</taxon>
    </lineage>
</organism>
<protein>
    <recommendedName>
        <fullName evidence="3">Mitochondrial translation factor ATP22</fullName>
    </recommendedName>
</protein>
<name>A0A1Q3A7K7_ZYGRO</name>
<proteinExistence type="predicted"/>
<evidence type="ECO:0000313" key="1">
    <source>
        <dbReference type="EMBL" id="GAV51716.1"/>
    </source>
</evidence>
<evidence type="ECO:0000313" key="2">
    <source>
        <dbReference type="Proteomes" id="UP000187013"/>
    </source>
</evidence>
<dbReference type="Proteomes" id="UP000187013">
    <property type="component" value="Unassembled WGS sequence"/>
</dbReference>
<accession>A0A1Q3A7K7</accession>
<gene>
    <name evidence="1" type="ORF">ZYGR_0AF01870</name>
</gene>